<evidence type="ECO:0000313" key="3">
    <source>
        <dbReference type="Proteomes" id="UP000712600"/>
    </source>
</evidence>
<evidence type="ECO:0000256" key="1">
    <source>
        <dbReference type="SAM" id="SignalP"/>
    </source>
</evidence>
<dbReference type="AlphaFoldDB" id="A0A8S9QM79"/>
<evidence type="ECO:0000313" key="2">
    <source>
        <dbReference type="EMBL" id="KAF3552847.1"/>
    </source>
</evidence>
<dbReference type="EMBL" id="QGKX02000996">
    <property type="protein sequence ID" value="KAF3552847.1"/>
    <property type="molecule type" value="Genomic_DNA"/>
</dbReference>
<dbReference type="Proteomes" id="UP000712600">
    <property type="component" value="Unassembled WGS sequence"/>
</dbReference>
<reference evidence="2" key="1">
    <citation type="submission" date="2019-12" db="EMBL/GenBank/DDBJ databases">
        <title>Genome sequencing and annotation of Brassica cretica.</title>
        <authorList>
            <person name="Studholme D.J."/>
            <person name="Sarris P."/>
        </authorList>
    </citation>
    <scope>NUCLEOTIDE SEQUENCE</scope>
    <source>
        <strain evidence="2">PFS-109/04</strain>
        <tissue evidence="2">Leaf</tissue>
    </source>
</reference>
<name>A0A8S9QM79_BRACR</name>
<accession>A0A8S9QM79</accession>
<proteinExistence type="predicted"/>
<protein>
    <recommendedName>
        <fullName evidence="4">Transmembrane protein</fullName>
    </recommendedName>
</protein>
<gene>
    <name evidence="2" type="ORF">F2Q69_00013674</name>
</gene>
<feature type="signal peptide" evidence="1">
    <location>
        <begin position="1"/>
        <end position="19"/>
    </location>
</feature>
<evidence type="ECO:0008006" key="4">
    <source>
        <dbReference type="Google" id="ProtNLM"/>
    </source>
</evidence>
<keyword evidence="1" id="KW-0732">Signal</keyword>
<feature type="chain" id="PRO_5035898123" description="Transmembrane protein" evidence="1">
    <location>
        <begin position="20"/>
        <end position="88"/>
    </location>
</feature>
<sequence length="88" mass="9679">MKDVIAMIVTAMVVVTAMAVEVNMMELVVVTEKEAVDLKYLICGRSGESWGGYIFDGGGWSRCVVVTMVVIVKEEVVVVDVEEMMLFV</sequence>
<organism evidence="2 3">
    <name type="scientific">Brassica cretica</name>
    <name type="common">Mustard</name>
    <dbReference type="NCBI Taxonomy" id="69181"/>
    <lineage>
        <taxon>Eukaryota</taxon>
        <taxon>Viridiplantae</taxon>
        <taxon>Streptophyta</taxon>
        <taxon>Embryophyta</taxon>
        <taxon>Tracheophyta</taxon>
        <taxon>Spermatophyta</taxon>
        <taxon>Magnoliopsida</taxon>
        <taxon>eudicotyledons</taxon>
        <taxon>Gunneridae</taxon>
        <taxon>Pentapetalae</taxon>
        <taxon>rosids</taxon>
        <taxon>malvids</taxon>
        <taxon>Brassicales</taxon>
        <taxon>Brassicaceae</taxon>
        <taxon>Brassiceae</taxon>
        <taxon>Brassica</taxon>
    </lineage>
</organism>
<comment type="caution">
    <text evidence="2">The sequence shown here is derived from an EMBL/GenBank/DDBJ whole genome shotgun (WGS) entry which is preliminary data.</text>
</comment>